<dbReference type="AlphaFoldDB" id="A0A811V9F4"/>
<comment type="caution">
    <text evidence="1">The sequence shown here is derived from an EMBL/GenBank/DDBJ whole genome shotgun (WGS) entry which is preliminary data.</text>
</comment>
<sequence>MDNSLCTWAFQLCSTGSSYQLRPIRSPSLLVQTLLEYLYAHFTATNIRSFMQLTVINHPMCNATQIGYLPALSSLQPPSQHNNAAPSLCVRPTRARENFV</sequence>
<evidence type="ECO:0000313" key="1">
    <source>
        <dbReference type="EMBL" id="CAD7006427.1"/>
    </source>
</evidence>
<gene>
    <name evidence="1" type="ORF">CCAP1982_LOCUS14747</name>
</gene>
<accession>A0A811V9F4</accession>
<protein>
    <submittedName>
        <fullName evidence="1">(Mediterranean fruit fly) hypothetical protein</fullName>
    </submittedName>
</protein>
<dbReference type="EMBL" id="CAJHJT010000034">
    <property type="protein sequence ID" value="CAD7006427.1"/>
    <property type="molecule type" value="Genomic_DNA"/>
</dbReference>
<reference evidence="1" key="1">
    <citation type="submission" date="2020-11" db="EMBL/GenBank/DDBJ databases">
        <authorList>
            <person name="Whitehead M."/>
        </authorList>
    </citation>
    <scope>NUCLEOTIDE SEQUENCE</scope>
    <source>
        <strain evidence="1">EGII</strain>
    </source>
</reference>
<dbReference type="Proteomes" id="UP000606786">
    <property type="component" value="Unassembled WGS sequence"/>
</dbReference>
<proteinExistence type="predicted"/>
<keyword evidence="2" id="KW-1185">Reference proteome</keyword>
<evidence type="ECO:0000313" key="2">
    <source>
        <dbReference type="Proteomes" id="UP000606786"/>
    </source>
</evidence>
<name>A0A811V9F4_CERCA</name>
<organism evidence="1 2">
    <name type="scientific">Ceratitis capitata</name>
    <name type="common">Mediterranean fruit fly</name>
    <name type="synonym">Tephritis capitata</name>
    <dbReference type="NCBI Taxonomy" id="7213"/>
    <lineage>
        <taxon>Eukaryota</taxon>
        <taxon>Metazoa</taxon>
        <taxon>Ecdysozoa</taxon>
        <taxon>Arthropoda</taxon>
        <taxon>Hexapoda</taxon>
        <taxon>Insecta</taxon>
        <taxon>Pterygota</taxon>
        <taxon>Neoptera</taxon>
        <taxon>Endopterygota</taxon>
        <taxon>Diptera</taxon>
        <taxon>Brachycera</taxon>
        <taxon>Muscomorpha</taxon>
        <taxon>Tephritoidea</taxon>
        <taxon>Tephritidae</taxon>
        <taxon>Ceratitis</taxon>
        <taxon>Ceratitis</taxon>
    </lineage>
</organism>